<dbReference type="Gramene" id="PSS24820">
    <property type="protein sequence ID" value="PSS24820"/>
    <property type="gene ID" value="CEY00_Acc09736"/>
</dbReference>
<evidence type="ECO:0000313" key="14">
    <source>
        <dbReference type="Proteomes" id="UP000241394"/>
    </source>
</evidence>
<feature type="transmembrane region" description="Helical" evidence="12">
    <location>
        <begin position="172"/>
        <end position="192"/>
    </location>
</feature>
<evidence type="ECO:0000256" key="7">
    <source>
        <dbReference type="ARBA" id="ARBA00022692"/>
    </source>
</evidence>
<dbReference type="GO" id="GO:0006873">
    <property type="term" value="P:intracellular monoatomic ion homeostasis"/>
    <property type="evidence" value="ECO:0007669"/>
    <property type="project" value="InterPro"/>
</dbReference>
<evidence type="ECO:0000256" key="8">
    <source>
        <dbReference type="ARBA" id="ARBA00022989"/>
    </source>
</evidence>
<comment type="subunit">
    <text evidence="4">Homotrimer.</text>
</comment>
<keyword evidence="14" id="KW-1185">Reference proteome</keyword>
<comment type="caution">
    <text evidence="13">The sequence shown here is derived from an EMBL/GenBank/DDBJ whole genome shotgun (WGS) entry which is preliminary data.</text>
</comment>
<evidence type="ECO:0000256" key="12">
    <source>
        <dbReference type="SAM" id="Phobius"/>
    </source>
</evidence>
<evidence type="ECO:0000256" key="5">
    <source>
        <dbReference type="ARBA" id="ARBA00022448"/>
    </source>
</evidence>
<keyword evidence="9" id="KW-0406">Ion transport</keyword>
<feature type="transmembrane region" description="Helical" evidence="12">
    <location>
        <begin position="235"/>
        <end position="252"/>
    </location>
</feature>
<gene>
    <name evidence="13" type="ORF">CEY00_Acc09736</name>
</gene>
<keyword evidence="6" id="KW-1003">Cell membrane</keyword>
<dbReference type="InterPro" id="IPR038665">
    <property type="entry name" value="Voltage-dep_anion_channel_sf"/>
</dbReference>
<dbReference type="GO" id="GO:0008308">
    <property type="term" value="F:voltage-gated monoatomic anion channel activity"/>
    <property type="evidence" value="ECO:0007669"/>
    <property type="project" value="InterPro"/>
</dbReference>
<dbReference type="InterPro" id="IPR030183">
    <property type="entry name" value="SLAC/SLAH"/>
</dbReference>
<dbReference type="Pfam" id="PF03595">
    <property type="entry name" value="SLAC1"/>
    <property type="match status" value="1"/>
</dbReference>
<feature type="transmembrane region" description="Helical" evidence="12">
    <location>
        <begin position="74"/>
        <end position="96"/>
    </location>
</feature>
<evidence type="ECO:0000256" key="6">
    <source>
        <dbReference type="ARBA" id="ARBA00022475"/>
    </source>
</evidence>
<name>A0A2R6RB85_ACTCC</name>
<dbReference type="OMA" id="NECALCM"/>
<reference evidence="14" key="2">
    <citation type="journal article" date="2018" name="BMC Genomics">
        <title>A manually annotated Actinidia chinensis var. chinensis (kiwifruit) genome highlights the challenges associated with draft genomes and gene prediction in plants.</title>
        <authorList>
            <person name="Pilkington S.M."/>
            <person name="Crowhurst R."/>
            <person name="Hilario E."/>
            <person name="Nardozza S."/>
            <person name="Fraser L."/>
            <person name="Peng Y."/>
            <person name="Gunaseelan K."/>
            <person name="Simpson R."/>
            <person name="Tahir J."/>
            <person name="Deroles S.C."/>
            <person name="Templeton K."/>
            <person name="Luo Z."/>
            <person name="Davy M."/>
            <person name="Cheng C."/>
            <person name="McNeilage M."/>
            <person name="Scaglione D."/>
            <person name="Liu Y."/>
            <person name="Zhang Q."/>
            <person name="Datson P."/>
            <person name="De Silva N."/>
            <person name="Gardiner S.E."/>
            <person name="Bassett H."/>
            <person name="Chagne D."/>
            <person name="McCallum J."/>
            <person name="Dzierzon H."/>
            <person name="Deng C."/>
            <person name="Wang Y.Y."/>
            <person name="Barron L."/>
            <person name="Manako K."/>
            <person name="Bowen J."/>
            <person name="Foster T.M."/>
            <person name="Erridge Z.A."/>
            <person name="Tiffin H."/>
            <person name="Waite C.N."/>
            <person name="Davies K.M."/>
            <person name="Grierson E.P."/>
            <person name="Laing W.A."/>
            <person name="Kirk R."/>
            <person name="Chen X."/>
            <person name="Wood M."/>
            <person name="Montefiori M."/>
            <person name="Brummell D.A."/>
            <person name="Schwinn K.E."/>
            <person name="Catanach A."/>
            <person name="Fullerton C."/>
            <person name="Li D."/>
            <person name="Meiyalaghan S."/>
            <person name="Nieuwenhuizen N."/>
            <person name="Read N."/>
            <person name="Prakash R."/>
            <person name="Hunter D."/>
            <person name="Zhang H."/>
            <person name="McKenzie M."/>
            <person name="Knabel M."/>
            <person name="Harris A."/>
            <person name="Allan A.C."/>
            <person name="Gleave A."/>
            <person name="Chen A."/>
            <person name="Janssen B.J."/>
            <person name="Plunkett B."/>
            <person name="Ampomah-Dwamena C."/>
            <person name="Voogd C."/>
            <person name="Leif D."/>
            <person name="Lafferty D."/>
            <person name="Souleyre E.J.F."/>
            <person name="Varkonyi-Gasic E."/>
            <person name="Gambi F."/>
            <person name="Hanley J."/>
            <person name="Yao J.L."/>
            <person name="Cheung J."/>
            <person name="David K.M."/>
            <person name="Warren B."/>
            <person name="Marsh K."/>
            <person name="Snowden K.C."/>
            <person name="Lin-Wang K."/>
            <person name="Brian L."/>
            <person name="Martinez-Sanchez M."/>
            <person name="Wang M."/>
            <person name="Ileperuma N."/>
            <person name="Macnee N."/>
            <person name="Campin R."/>
            <person name="McAtee P."/>
            <person name="Drummond R.S.M."/>
            <person name="Espley R.V."/>
            <person name="Ireland H.S."/>
            <person name="Wu R."/>
            <person name="Atkinson R.G."/>
            <person name="Karunairetnam S."/>
            <person name="Bulley S."/>
            <person name="Chunkath S."/>
            <person name="Hanley Z."/>
            <person name="Storey R."/>
            <person name="Thrimawithana A.H."/>
            <person name="Thomson S."/>
            <person name="David C."/>
            <person name="Testolin R."/>
            <person name="Huang H."/>
            <person name="Hellens R.P."/>
            <person name="Schaffer R.J."/>
        </authorList>
    </citation>
    <scope>NUCLEOTIDE SEQUENCE [LARGE SCALE GENOMIC DNA]</scope>
    <source>
        <strain evidence="14">cv. Red5</strain>
    </source>
</reference>
<feature type="transmembrane region" description="Helical" evidence="12">
    <location>
        <begin position="204"/>
        <end position="223"/>
    </location>
</feature>
<evidence type="ECO:0000256" key="4">
    <source>
        <dbReference type="ARBA" id="ARBA00011233"/>
    </source>
</evidence>
<keyword evidence="7 12" id="KW-0812">Transmembrane</keyword>
<evidence type="ECO:0000313" key="13">
    <source>
        <dbReference type="EMBL" id="PSS24820.1"/>
    </source>
</evidence>
<feature type="transmembrane region" description="Helical" evidence="12">
    <location>
        <begin position="264"/>
        <end position="282"/>
    </location>
</feature>
<feature type="transmembrane region" description="Helical" evidence="12">
    <location>
        <begin position="108"/>
        <end position="127"/>
    </location>
</feature>
<evidence type="ECO:0000256" key="11">
    <source>
        <dbReference type="ARBA" id="ARBA00054248"/>
    </source>
</evidence>
<evidence type="ECO:0000256" key="2">
    <source>
        <dbReference type="ARBA" id="ARBA00004236"/>
    </source>
</evidence>
<feature type="transmembrane region" description="Helical" evidence="12">
    <location>
        <begin position="294"/>
        <end position="312"/>
    </location>
</feature>
<dbReference type="FunFam" id="1.50.10.150:FF:000003">
    <property type="entry name" value="S-type anion channel SLAH1"/>
    <property type="match status" value="1"/>
</dbReference>
<dbReference type="AlphaFoldDB" id="A0A2R6RB85"/>
<dbReference type="EMBL" id="NKQK01000008">
    <property type="protein sequence ID" value="PSS24820.1"/>
    <property type="molecule type" value="Genomic_DNA"/>
</dbReference>
<dbReference type="InParanoid" id="A0A2R6RB85"/>
<feature type="transmembrane region" description="Helical" evidence="12">
    <location>
        <begin position="139"/>
        <end position="160"/>
    </location>
</feature>
<proteinExistence type="inferred from homology"/>
<comment type="function">
    <text evidence="11">Slow, weak voltage-dependent S-type anion efflux channel involved in maintenance of anion homeostasis.</text>
</comment>
<protein>
    <submittedName>
        <fullName evidence="13">S-type anion channel like</fullName>
    </submittedName>
</protein>
<dbReference type="GO" id="GO:0012505">
    <property type="term" value="C:endomembrane system"/>
    <property type="evidence" value="ECO:0007669"/>
    <property type="project" value="UniProtKB-SubCell"/>
</dbReference>
<evidence type="ECO:0000256" key="9">
    <source>
        <dbReference type="ARBA" id="ARBA00023065"/>
    </source>
</evidence>
<accession>A0A2R6RB85</accession>
<keyword evidence="5" id="KW-0813">Transport</keyword>
<dbReference type="Gene3D" id="1.50.10.150">
    <property type="entry name" value="Voltage-dependent anion channel"/>
    <property type="match status" value="1"/>
</dbReference>
<dbReference type="InterPro" id="IPR004695">
    <property type="entry name" value="SLAC1/Mae1/Ssu1/TehA"/>
</dbReference>
<organism evidence="13 14">
    <name type="scientific">Actinidia chinensis var. chinensis</name>
    <name type="common">Chinese soft-hair kiwi</name>
    <dbReference type="NCBI Taxonomy" id="1590841"/>
    <lineage>
        <taxon>Eukaryota</taxon>
        <taxon>Viridiplantae</taxon>
        <taxon>Streptophyta</taxon>
        <taxon>Embryophyta</taxon>
        <taxon>Tracheophyta</taxon>
        <taxon>Spermatophyta</taxon>
        <taxon>Magnoliopsida</taxon>
        <taxon>eudicotyledons</taxon>
        <taxon>Gunneridae</taxon>
        <taxon>Pentapetalae</taxon>
        <taxon>asterids</taxon>
        <taxon>Ericales</taxon>
        <taxon>Actinidiaceae</taxon>
        <taxon>Actinidia</taxon>
    </lineage>
</organism>
<evidence type="ECO:0000256" key="3">
    <source>
        <dbReference type="ARBA" id="ARBA00007808"/>
    </source>
</evidence>
<comment type="similarity">
    <text evidence="3">Belongs to the SLAC1 S-type anion channel family.</text>
</comment>
<dbReference type="OrthoDB" id="1867618at2759"/>
<dbReference type="STRING" id="1590841.A0A2R6RB85"/>
<evidence type="ECO:0000256" key="10">
    <source>
        <dbReference type="ARBA" id="ARBA00023136"/>
    </source>
</evidence>
<dbReference type="PANTHER" id="PTHR31269:SF60">
    <property type="entry name" value="S-TYPE ANION CHANNEL SLAH1"/>
    <property type="match status" value="1"/>
</dbReference>
<comment type="subcellular location">
    <subcellularLocation>
        <location evidence="2">Cell membrane</location>
    </subcellularLocation>
    <subcellularLocation>
        <location evidence="1">Endomembrane system</location>
        <topology evidence="1">Multi-pass membrane protein</topology>
    </subcellularLocation>
</comment>
<dbReference type="CDD" id="cd09323">
    <property type="entry name" value="TDT_SLAC1_like"/>
    <property type="match status" value="1"/>
</dbReference>
<feature type="transmembrane region" description="Helical" evidence="12">
    <location>
        <begin position="318"/>
        <end position="341"/>
    </location>
</feature>
<keyword evidence="10 12" id="KW-0472">Membrane</keyword>
<sequence length="366" mass="41409">MEDEITPHPIKITINQNPDQNDKHCSSILTRLHAGYFRITLSLGAQALLWKTLVDQTHKSLALQRVLRTLPSTAILLLWWLSLFTQLTLSLLYLLRCVRHFHMVKAEFSHYVGVNYLFAPWISWLLLLQSAPSVVPKIISYRIIWVFILPVVVLDVKIYGQWFTTEKRLLSIFANPTSQISVIGNLAGAWAAAEMGWRESAVCIFTLGATHYLVVLITLYQRLSGSCRIPARLRPVYFLFVAAPSMGSLAWNSIRGSFDTSCKMLFFFSLFLFTSLACRPALFKKSMKKFSVAWWAYSFPVSFLALASAEYAQQVKGVVAPGIMLVLSVLSILVFLCLMVFTAFNTNLLFRENDPNFNNSSGNTID</sequence>
<dbReference type="GO" id="GO:0005886">
    <property type="term" value="C:plasma membrane"/>
    <property type="evidence" value="ECO:0007669"/>
    <property type="project" value="UniProtKB-SubCell"/>
</dbReference>
<evidence type="ECO:0000256" key="1">
    <source>
        <dbReference type="ARBA" id="ARBA00004127"/>
    </source>
</evidence>
<reference evidence="13 14" key="1">
    <citation type="submission" date="2017-07" db="EMBL/GenBank/DDBJ databases">
        <title>An improved, manually edited Actinidia chinensis var. chinensis (kiwifruit) genome highlights the challenges associated with draft genomes and gene prediction in plants.</title>
        <authorList>
            <person name="Pilkington S."/>
            <person name="Crowhurst R."/>
            <person name="Hilario E."/>
            <person name="Nardozza S."/>
            <person name="Fraser L."/>
            <person name="Peng Y."/>
            <person name="Gunaseelan K."/>
            <person name="Simpson R."/>
            <person name="Tahir J."/>
            <person name="Deroles S."/>
            <person name="Templeton K."/>
            <person name="Luo Z."/>
            <person name="Davy M."/>
            <person name="Cheng C."/>
            <person name="Mcneilage M."/>
            <person name="Scaglione D."/>
            <person name="Liu Y."/>
            <person name="Zhang Q."/>
            <person name="Datson P."/>
            <person name="De Silva N."/>
            <person name="Gardiner S."/>
            <person name="Bassett H."/>
            <person name="Chagne D."/>
            <person name="Mccallum J."/>
            <person name="Dzierzon H."/>
            <person name="Deng C."/>
            <person name="Wang Y.-Y."/>
            <person name="Barron N."/>
            <person name="Manako K."/>
            <person name="Bowen J."/>
            <person name="Foster T."/>
            <person name="Erridge Z."/>
            <person name="Tiffin H."/>
            <person name="Waite C."/>
            <person name="Davies K."/>
            <person name="Grierson E."/>
            <person name="Laing W."/>
            <person name="Kirk R."/>
            <person name="Chen X."/>
            <person name="Wood M."/>
            <person name="Montefiori M."/>
            <person name="Brummell D."/>
            <person name="Schwinn K."/>
            <person name="Catanach A."/>
            <person name="Fullerton C."/>
            <person name="Li D."/>
            <person name="Meiyalaghan S."/>
            <person name="Nieuwenhuizen N."/>
            <person name="Read N."/>
            <person name="Prakash R."/>
            <person name="Hunter D."/>
            <person name="Zhang H."/>
            <person name="Mckenzie M."/>
            <person name="Knabel M."/>
            <person name="Harris A."/>
            <person name="Allan A."/>
            <person name="Chen A."/>
            <person name="Janssen B."/>
            <person name="Plunkett B."/>
            <person name="Dwamena C."/>
            <person name="Voogd C."/>
            <person name="Leif D."/>
            <person name="Lafferty D."/>
            <person name="Souleyre E."/>
            <person name="Varkonyi-Gasic E."/>
            <person name="Gambi F."/>
            <person name="Hanley J."/>
            <person name="Yao J.-L."/>
            <person name="Cheung J."/>
            <person name="David K."/>
            <person name="Warren B."/>
            <person name="Marsh K."/>
            <person name="Snowden K."/>
            <person name="Lin-Wang K."/>
            <person name="Brian L."/>
            <person name="Martinez-Sanchez M."/>
            <person name="Wang M."/>
            <person name="Ileperuma N."/>
            <person name="Macnee N."/>
            <person name="Campin R."/>
            <person name="Mcatee P."/>
            <person name="Drummond R."/>
            <person name="Espley R."/>
            <person name="Ireland H."/>
            <person name="Wu R."/>
            <person name="Atkinson R."/>
            <person name="Karunairetnam S."/>
            <person name="Bulley S."/>
            <person name="Chunkath S."/>
            <person name="Hanley Z."/>
            <person name="Storey R."/>
            <person name="Thrimawithana A."/>
            <person name="Thomson S."/>
            <person name="David C."/>
            <person name="Testolin R."/>
        </authorList>
    </citation>
    <scope>NUCLEOTIDE SEQUENCE [LARGE SCALE GENOMIC DNA]</scope>
    <source>
        <strain evidence="14">cv. Red5</strain>
        <tissue evidence="13">Young leaf</tissue>
    </source>
</reference>
<keyword evidence="8 12" id="KW-1133">Transmembrane helix</keyword>
<dbReference type="Proteomes" id="UP000241394">
    <property type="component" value="Chromosome LG8"/>
</dbReference>
<dbReference type="PANTHER" id="PTHR31269">
    <property type="entry name" value="S-TYPE ANION CHANNEL SLAH3"/>
    <property type="match status" value="1"/>
</dbReference>